<evidence type="ECO:0000256" key="1">
    <source>
        <dbReference type="SAM" id="MobiDB-lite"/>
    </source>
</evidence>
<feature type="domain" description="Tail specific protease" evidence="2">
    <location>
        <begin position="129"/>
        <end position="356"/>
    </location>
</feature>
<dbReference type="SUPFAM" id="SSF52096">
    <property type="entry name" value="ClpP/crotonase"/>
    <property type="match status" value="1"/>
</dbReference>
<dbReference type="Pfam" id="PF03572">
    <property type="entry name" value="Peptidase_S41"/>
    <property type="match status" value="1"/>
</dbReference>
<evidence type="ECO:0000313" key="3">
    <source>
        <dbReference type="EMBL" id="MDI9238572.1"/>
    </source>
</evidence>
<dbReference type="PANTHER" id="PTHR11261">
    <property type="entry name" value="INTERPHOTORECEPTOR RETINOID-BINDING PROTEIN"/>
    <property type="match status" value="1"/>
</dbReference>
<organism evidence="3 4">
    <name type="scientific">Lysobacter stagni</name>
    <dbReference type="NCBI Taxonomy" id="3045172"/>
    <lineage>
        <taxon>Bacteria</taxon>
        <taxon>Pseudomonadati</taxon>
        <taxon>Pseudomonadota</taxon>
        <taxon>Gammaproteobacteria</taxon>
        <taxon>Lysobacterales</taxon>
        <taxon>Lysobacteraceae</taxon>
        <taxon>Lysobacter</taxon>
    </lineage>
</organism>
<reference evidence="3 4" key="1">
    <citation type="submission" date="2023-05" db="EMBL/GenBank/DDBJ databases">
        <title>Lysobacter sp. strain LF1 Genome sequencing and assembly.</title>
        <authorList>
            <person name="Jung Y."/>
        </authorList>
    </citation>
    <scope>NUCLEOTIDE SEQUENCE [LARGE SCALE GENOMIC DNA]</scope>
    <source>
        <strain evidence="3 4">LF1</strain>
    </source>
</reference>
<dbReference type="Proteomes" id="UP001321580">
    <property type="component" value="Unassembled WGS sequence"/>
</dbReference>
<feature type="region of interest" description="Disordered" evidence="1">
    <location>
        <begin position="112"/>
        <end position="147"/>
    </location>
</feature>
<dbReference type="EMBL" id="JASGBI010000001">
    <property type="protein sequence ID" value="MDI9238572.1"/>
    <property type="molecule type" value="Genomic_DNA"/>
</dbReference>
<evidence type="ECO:0000313" key="4">
    <source>
        <dbReference type="Proteomes" id="UP001321580"/>
    </source>
</evidence>
<proteinExistence type="predicted"/>
<dbReference type="SMART" id="SM00245">
    <property type="entry name" value="TSPc"/>
    <property type="match status" value="1"/>
</dbReference>
<sequence length="370" mass="38431">MQESPVSGTASTLRRWTAMVGLAATFAITAPAFGAEAGGPYAQAIDTLADQLATRFVDPATGRRYADMLRTNAAAGKYDGIGDARAVAQTLTQDLQAVAPDGHLRVDVAPEGVPVQGPAPRGPRRVVLSPGETAPGGAVRRGSAPGPSLAPLDLPSVAETKWIADGVAYLRFNQFAGEPASVAAIQAFVRDYANADAVIIDTRTLARGGGLAEMDALFPYLFDRETVLVEMAVAKDGPRGGPTAGANTLREVAGPANMSVVQHVAVPAGEHRLAKAKVFYLTSNRTRSAGEHFALALQRTHRGTLIGERTAGANHFGGIEPIGAGLVAFIPVGRTYDPDTGKDWEGAGITPDIEVPADQALDKALALAKQ</sequence>
<accession>A0ABT6XEK0</accession>
<dbReference type="Gene3D" id="3.90.226.10">
    <property type="entry name" value="2-enoyl-CoA Hydratase, Chain A, domain 1"/>
    <property type="match status" value="1"/>
</dbReference>
<dbReference type="Gene3D" id="3.30.750.44">
    <property type="match status" value="1"/>
</dbReference>
<evidence type="ECO:0000259" key="2">
    <source>
        <dbReference type="SMART" id="SM00245"/>
    </source>
</evidence>
<dbReference type="PANTHER" id="PTHR11261:SF3">
    <property type="entry name" value="RETINOL-BINDING PROTEIN 3"/>
    <property type="match status" value="1"/>
</dbReference>
<dbReference type="RefSeq" id="WP_283212025.1">
    <property type="nucleotide sequence ID" value="NZ_JASGBI010000001.1"/>
</dbReference>
<protein>
    <submittedName>
        <fullName evidence="3">S41 family peptidase</fullName>
    </submittedName>
</protein>
<gene>
    <name evidence="3" type="ORF">QLQ15_06545</name>
</gene>
<keyword evidence="4" id="KW-1185">Reference proteome</keyword>
<dbReference type="CDD" id="cd07563">
    <property type="entry name" value="Peptidase_S41_IRBP"/>
    <property type="match status" value="1"/>
</dbReference>
<comment type="caution">
    <text evidence="3">The sequence shown here is derived from an EMBL/GenBank/DDBJ whole genome shotgun (WGS) entry which is preliminary data.</text>
</comment>
<dbReference type="InterPro" id="IPR005151">
    <property type="entry name" value="Tail-specific_protease"/>
</dbReference>
<dbReference type="InterPro" id="IPR029045">
    <property type="entry name" value="ClpP/crotonase-like_dom_sf"/>
</dbReference>
<name>A0ABT6XEK0_9GAMM</name>